<dbReference type="PIRSF" id="PIRSF006223">
    <property type="entry name" value="DsrC_TusE"/>
    <property type="match status" value="1"/>
</dbReference>
<sequence>MATKELNVSLDAEGFMTDPNQWTPEIAEAMAEEEGIAPLTERHWQVINWVREEAARTGEFPSLRAISKRSGVDTKELYELFPKGPARKIARCAGYPKPKGCI</sequence>
<dbReference type="InterPro" id="IPR042072">
    <property type="entry name" value="DsrC-like_C"/>
</dbReference>
<keyword evidence="3" id="KW-0963">Cytoplasm</keyword>
<dbReference type="GO" id="GO:0002143">
    <property type="term" value="P:tRNA wobble position uridine thiolation"/>
    <property type="evidence" value="ECO:0007669"/>
    <property type="project" value="TreeGrafter"/>
</dbReference>
<dbReference type="EMBL" id="DSMG01000084">
    <property type="protein sequence ID" value="HDX31542.1"/>
    <property type="molecule type" value="Genomic_DNA"/>
</dbReference>
<dbReference type="Pfam" id="PF04358">
    <property type="entry name" value="DsrC"/>
    <property type="match status" value="1"/>
</dbReference>
<comment type="caution">
    <text evidence="5">The sequence shown here is derived from an EMBL/GenBank/DDBJ whole genome shotgun (WGS) entry which is preliminary data.</text>
</comment>
<dbReference type="GO" id="GO:0005737">
    <property type="term" value="C:cytoplasm"/>
    <property type="evidence" value="ECO:0007669"/>
    <property type="project" value="UniProtKB-SubCell"/>
</dbReference>
<dbReference type="Gene3D" id="3.30.1420.10">
    <property type="match status" value="1"/>
</dbReference>
<dbReference type="InterPro" id="IPR025526">
    <property type="entry name" value="DsrC-like_dom_sf"/>
</dbReference>
<dbReference type="InterPro" id="IPR043163">
    <property type="entry name" value="DsrC-like_N"/>
</dbReference>
<evidence type="ECO:0000256" key="4">
    <source>
        <dbReference type="PIRSR" id="PIRSR006223-50"/>
    </source>
</evidence>
<evidence type="ECO:0000313" key="5">
    <source>
        <dbReference type="EMBL" id="HDX31542.1"/>
    </source>
</evidence>
<evidence type="ECO:0000256" key="1">
    <source>
        <dbReference type="ARBA" id="ARBA00004496"/>
    </source>
</evidence>
<dbReference type="Gene3D" id="1.10.10.370">
    <property type="entry name" value="DsrC-like protein, C-terminal domain"/>
    <property type="match status" value="1"/>
</dbReference>
<protein>
    <submittedName>
        <fullName evidence="5">TusE/DsrC/DsvC family sulfur relay protein</fullName>
    </submittedName>
</protein>
<proteinExistence type="inferred from homology"/>
<name>A0A7C1JKJ2_9CHLR</name>
<dbReference type="GO" id="GO:0097163">
    <property type="term" value="F:sulfur carrier activity"/>
    <property type="evidence" value="ECO:0007669"/>
    <property type="project" value="TreeGrafter"/>
</dbReference>
<feature type="active site" description="Cysteine persulfide intermediate" evidence="4">
    <location>
        <position position="101"/>
    </location>
</feature>
<comment type="subcellular location">
    <subcellularLocation>
        <location evidence="1">Cytoplasm</location>
    </subcellularLocation>
</comment>
<reference evidence="5" key="1">
    <citation type="journal article" date="2020" name="mSystems">
        <title>Genome- and Community-Level Interaction Insights into Carbon Utilization and Element Cycling Functions of Hydrothermarchaeota in Hydrothermal Sediment.</title>
        <authorList>
            <person name="Zhou Z."/>
            <person name="Liu Y."/>
            <person name="Xu W."/>
            <person name="Pan J."/>
            <person name="Luo Z.H."/>
            <person name="Li M."/>
        </authorList>
    </citation>
    <scope>NUCLEOTIDE SEQUENCE [LARGE SCALE GENOMIC DNA]</scope>
    <source>
        <strain evidence="5">SpSt-289</strain>
    </source>
</reference>
<organism evidence="5">
    <name type="scientific">Caldilinea aerophila</name>
    <dbReference type="NCBI Taxonomy" id="133453"/>
    <lineage>
        <taxon>Bacteria</taxon>
        <taxon>Bacillati</taxon>
        <taxon>Chloroflexota</taxon>
        <taxon>Caldilineae</taxon>
        <taxon>Caldilineales</taxon>
        <taxon>Caldilineaceae</taxon>
        <taxon>Caldilinea</taxon>
    </lineage>
</organism>
<dbReference type="PANTHER" id="PTHR37010:SF1">
    <property type="entry name" value="SULFURTRANSFERASE TUSE"/>
    <property type="match status" value="1"/>
</dbReference>
<evidence type="ECO:0000256" key="3">
    <source>
        <dbReference type="ARBA" id="ARBA00022490"/>
    </source>
</evidence>
<dbReference type="PANTHER" id="PTHR37010">
    <property type="entry name" value="SULFURTRANSFERASE TUSE"/>
    <property type="match status" value="1"/>
</dbReference>
<comment type="similarity">
    <text evidence="2">Belongs to the DsrC/TusE family.</text>
</comment>
<dbReference type="OMA" id="LPKPTNC"/>
<dbReference type="InterPro" id="IPR007453">
    <property type="entry name" value="DsrC/TusE"/>
</dbReference>
<dbReference type="AlphaFoldDB" id="A0A7C1JKJ2"/>
<dbReference type="NCBIfam" id="TIGR03342">
    <property type="entry name" value="dsrC_tusE_dsvC"/>
    <property type="match status" value="1"/>
</dbReference>
<accession>A0A7C1JKJ2</accession>
<evidence type="ECO:0000256" key="2">
    <source>
        <dbReference type="ARBA" id="ARBA00005718"/>
    </source>
</evidence>
<dbReference type="SUPFAM" id="SSF69721">
    <property type="entry name" value="DsrC, the gamma subunit of dissimilatory sulfite reductase"/>
    <property type="match status" value="1"/>
</dbReference>
<gene>
    <name evidence="5" type="primary">tusE</name>
    <name evidence="5" type="ORF">ENQ20_08600</name>
</gene>